<sequence length="381" mass="44228">MKQFFNILFLTCVFFNGIAQGEMETVHSGQLNSPRELKIQLPRNYDSKAERVYPLIIVLDGDYLFEPVAGNVDYQAYWEDIPECFVVGVNQEIYRSTDFEYDDAGNLTENGEKFYMFLAKELIPYLESKYRVSAFKVVVGHDEGANFINNFLLKNKDLFRAYISLSPDLEEGVVDKIKPQLASLEEETFYYLATGSEDFKAIKSEVVECDAKLKTVENEKLKYTFHNFDDANHYSLVGMGIPKALTKIFTLYKPIDGKEYREKILTYEGSPYDYLIKKYDDIKYFYGFKKQLTENDIRAIAAASKKKDDLTSLENLALLVKEEYPKSMLSAYYMGMYYEKEGSLSKALLQYKSGLMLEPSQYIDKEMMLDKMYQIQDELKN</sequence>
<feature type="repeat" description="TPR" evidence="1">
    <location>
        <begin position="328"/>
        <end position="361"/>
    </location>
</feature>
<dbReference type="GO" id="GO:0016787">
    <property type="term" value="F:hydrolase activity"/>
    <property type="evidence" value="ECO:0007669"/>
    <property type="project" value="UniProtKB-KW"/>
</dbReference>
<name>A0ABU7W3A3_9FLAO</name>
<proteinExistence type="predicted"/>
<keyword evidence="3" id="KW-1185">Reference proteome</keyword>
<dbReference type="InterPro" id="IPR019734">
    <property type="entry name" value="TPR_rpt"/>
</dbReference>
<keyword evidence="1" id="KW-0802">TPR repeat</keyword>
<dbReference type="InterPro" id="IPR011990">
    <property type="entry name" value="TPR-like_helical_dom_sf"/>
</dbReference>
<dbReference type="Proteomes" id="UP001356704">
    <property type="component" value="Unassembled WGS sequence"/>
</dbReference>
<dbReference type="InterPro" id="IPR000801">
    <property type="entry name" value="Esterase-like"/>
</dbReference>
<reference evidence="2 3" key="1">
    <citation type="submission" date="2024-02" db="EMBL/GenBank/DDBJ databases">
        <title>Winogradskyella poriferorum JCM 12885.</title>
        <authorList>
            <person name="Zhang D.-F."/>
            <person name="Fu Z.-Y."/>
        </authorList>
    </citation>
    <scope>NUCLEOTIDE SEQUENCE [LARGE SCALE GENOMIC DNA]</scope>
    <source>
        <strain evidence="2 3">JCM 12885</strain>
    </source>
</reference>
<dbReference type="SUPFAM" id="SSF53474">
    <property type="entry name" value="alpha/beta-Hydrolases"/>
    <property type="match status" value="1"/>
</dbReference>
<evidence type="ECO:0000313" key="3">
    <source>
        <dbReference type="Proteomes" id="UP001356704"/>
    </source>
</evidence>
<dbReference type="PROSITE" id="PS50005">
    <property type="entry name" value="TPR"/>
    <property type="match status" value="1"/>
</dbReference>
<dbReference type="Gene3D" id="3.40.50.1820">
    <property type="entry name" value="alpha/beta hydrolase"/>
    <property type="match status" value="1"/>
</dbReference>
<dbReference type="Pfam" id="PF00756">
    <property type="entry name" value="Esterase"/>
    <property type="match status" value="1"/>
</dbReference>
<dbReference type="EMBL" id="JAZHOU010000001">
    <property type="protein sequence ID" value="MEF3078447.1"/>
    <property type="molecule type" value="Genomic_DNA"/>
</dbReference>
<dbReference type="RefSeq" id="WP_331809220.1">
    <property type="nucleotide sequence ID" value="NZ_JAZHOU010000001.1"/>
</dbReference>
<gene>
    <name evidence="2" type="ORF">V1468_05495</name>
</gene>
<protein>
    <submittedName>
        <fullName evidence="2">Alpha/beta hydrolase-fold protein</fullName>
    </submittedName>
</protein>
<keyword evidence="2" id="KW-0378">Hydrolase</keyword>
<comment type="caution">
    <text evidence="2">The sequence shown here is derived from an EMBL/GenBank/DDBJ whole genome shotgun (WGS) entry which is preliminary data.</text>
</comment>
<dbReference type="InterPro" id="IPR029058">
    <property type="entry name" value="AB_hydrolase_fold"/>
</dbReference>
<dbReference type="PANTHER" id="PTHR48098">
    <property type="entry name" value="ENTEROCHELIN ESTERASE-RELATED"/>
    <property type="match status" value="1"/>
</dbReference>
<dbReference type="InterPro" id="IPR050583">
    <property type="entry name" value="Mycobacterial_A85_antigen"/>
</dbReference>
<organism evidence="2 3">
    <name type="scientific">Winogradskyella poriferorum</name>
    <dbReference type="NCBI Taxonomy" id="307627"/>
    <lineage>
        <taxon>Bacteria</taxon>
        <taxon>Pseudomonadati</taxon>
        <taxon>Bacteroidota</taxon>
        <taxon>Flavobacteriia</taxon>
        <taxon>Flavobacteriales</taxon>
        <taxon>Flavobacteriaceae</taxon>
        <taxon>Winogradskyella</taxon>
    </lineage>
</organism>
<dbReference type="PANTHER" id="PTHR48098:SF6">
    <property type="entry name" value="FERRI-BACILLIBACTIN ESTERASE BESA"/>
    <property type="match status" value="1"/>
</dbReference>
<evidence type="ECO:0000313" key="2">
    <source>
        <dbReference type="EMBL" id="MEF3078447.1"/>
    </source>
</evidence>
<evidence type="ECO:0000256" key="1">
    <source>
        <dbReference type="PROSITE-ProRule" id="PRU00339"/>
    </source>
</evidence>
<dbReference type="Gene3D" id="1.25.40.10">
    <property type="entry name" value="Tetratricopeptide repeat domain"/>
    <property type="match status" value="1"/>
</dbReference>
<accession>A0ABU7W3A3</accession>